<dbReference type="PANTHER" id="PTHR35179:SF1">
    <property type="entry name" value="INTEGRAL MEMBRANE PROTEIN"/>
    <property type="match status" value="1"/>
</dbReference>
<dbReference type="RefSeq" id="XP_033684216.1">
    <property type="nucleotide sequence ID" value="XM_033831006.1"/>
</dbReference>
<dbReference type="EMBL" id="ML987195">
    <property type="protein sequence ID" value="KAF2249212.1"/>
    <property type="molecule type" value="Genomic_DNA"/>
</dbReference>
<evidence type="ECO:0000313" key="2">
    <source>
        <dbReference type="Proteomes" id="UP000800094"/>
    </source>
</evidence>
<sequence length="377" mass="41998">MKGTGEMVHTIPASVIKPAEAEVSSGPGFEVLCSYNWQKNGTTLVLGAPPKWAPPPLPVTLTLDSGHQFVDQSAFRVPRYPFEPAFQAPSIMNPDIRLDEIDIIVNRNRLRKLLDFAAGKRQDPFRMDLHMVKDTLFISRKEKNARYMIHGFRNSGYGHNLENAFTKPEDGLDSSSSHHRVIRYRLCHLNCVVRFEVDAYYEGPDDPSLADTSPQPVEDATTLMAHLAVNGPPPNATRKGATMVTRRGTHVSSSKLAEIKVGKTEKISTSLPQLWFGRTPYLLTGKHDTGVVHSVSSTHVGLRFKEWEAANQDKLRKLVSLLTKIKCIVRETEGGAAILLCEHRWAPLQIFRTKNKAGVLPKDILVKHWDIGAGEGK</sequence>
<dbReference type="AlphaFoldDB" id="A0A6A6IH58"/>
<evidence type="ECO:0000313" key="1">
    <source>
        <dbReference type="EMBL" id="KAF2249212.1"/>
    </source>
</evidence>
<name>A0A6A6IH58_9PLEO</name>
<protein>
    <recommendedName>
        <fullName evidence="3">Geranylgeranyl pyrophosphate synthetase</fullName>
    </recommendedName>
</protein>
<dbReference type="OrthoDB" id="420564at2759"/>
<organism evidence="1 2">
    <name type="scientific">Trematosphaeria pertusa</name>
    <dbReference type="NCBI Taxonomy" id="390896"/>
    <lineage>
        <taxon>Eukaryota</taxon>
        <taxon>Fungi</taxon>
        <taxon>Dikarya</taxon>
        <taxon>Ascomycota</taxon>
        <taxon>Pezizomycotina</taxon>
        <taxon>Dothideomycetes</taxon>
        <taxon>Pleosporomycetidae</taxon>
        <taxon>Pleosporales</taxon>
        <taxon>Massarineae</taxon>
        <taxon>Trematosphaeriaceae</taxon>
        <taxon>Trematosphaeria</taxon>
    </lineage>
</organism>
<accession>A0A6A6IH58</accession>
<evidence type="ECO:0008006" key="3">
    <source>
        <dbReference type="Google" id="ProtNLM"/>
    </source>
</evidence>
<dbReference type="Proteomes" id="UP000800094">
    <property type="component" value="Unassembled WGS sequence"/>
</dbReference>
<dbReference type="GeneID" id="54584336"/>
<dbReference type="PANTHER" id="PTHR35179">
    <property type="entry name" value="PROTEIN CBG02620"/>
    <property type="match status" value="1"/>
</dbReference>
<keyword evidence="2" id="KW-1185">Reference proteome</keyword>
<reference evidence="1" key="1">
    <citation type="journal article" date="2020" name="Stud. Mycol.">
        <title>101 Dothideomycetes genomes: a test case for predicting lifestyles and emergence of pathogens.</title>
        <authorList>
            <person name="Haridas S."/>
            <person name="Albert R."/>
            <person name="Binder M."/>
            <person name="Bloem J."/>
            <person name="Labutti K."/>
            <person name="Salamov A."/>
            <person name="Andreopoulos B."/>
            <person name="Baker S."/>
            <person name="Barry K."/>
            <person name="Bills G."/>
            <person name="Bluhm B."/>
            <person name="Cannon C."/>
            <person name="Castanera R."/>
            <person name="Culley D."/>
            <person name="Daum C."/>
            <person name="Ezra D."/>
            <person name="Gonzalez J."/>
            <person name="Henrissat B."/>
            <person name="Kuo A."/>
            <person name="Liang C."/>
            <person name="Lipzen A."/>
            <person name="Lutzoni F."/>
            <person name="Magnuson J."/>
            <person name="Mondo S."/>
            <person name="Nolan M."/>
            <person name="Ohm R."/>
            <person name="Pangilinan J."/>
            <person name="Park H.-J."/>
            <person name="Ramirez L."/>
            <person name="Alfaro M."/>
            <person name="Sun H."/>
            <person name="Tritt A."/>
            <person name="Yoshinaga Y."/>
            <person name="Zwiers L.-H."/>
            <person name="Turgeon B."/>
            <person name="Goodwin S."/>
            <person name="Spatafora J."/>
            <person name="Crous P."/>
            <person name="Grigoriev I."/>
        </authorList>
    </citation>
    <scope>NUCLEOTIDE SEQUENCE</scope>
    <source>
        <strain evidence="1">CBS 122368</strain>
    </source>
</reference>
<gene>
    <name evidence="1" type="ORF">BU26DRAFT_531137</name>
</gene>
<proteinExistence type="predicted"/>